<keyword evidence="6 10" id="KW-0378">Hydrolase</keyword>
<dbReference type="GO" id="GO:0006508">
    <property type="term" value="P:proteolysis"/>
    <property type="evidence" value="ECO:0007669"/>
    <property type="project" value="UniProtKB-KW"/>
</dbReference>
<dbReference type="SUPFAM" id="SSF54001">
    <property type="entry name" value="Cysteine proteinases"/>
    <property type="match status" value="1"/>
</dbReference>
<evidence type="ECO:0000313" key="11">
    <source>
        <dbReference type="Proteomes" id="UP000762676"/>
    </source>
</evidence>
<dbReference type="InterPro" id="IPR028889">
    <property type="entry name" value="USP"/>
</dbReference>
<feature type="region of interest" description="Disordered" evidence="8">
    <location>
        <begin position="679"/>
        <end position="710"/>
    </location>
</feature>
<feature type="compositionally biased region" description="Low complexity" evidence="8">
    <location>
        <begin position="37"/>
        <end position="48"/>
    </location>
</feature>
<feature type="region of interest" description="Disordered" evidence="8">
    <location>
        <begin position="1"/>
        <end position="67"/>
    </location>
</feature>
<evidence type="ECO:0000256" key="5">
    <source>
        <dbReference type="ARBA" id="ARBA00022786"/>
    </source>
</evidence>
<evidence type="ECO:0000256" key="1">
    <source>
        <dbReference type="ARBA" id="ARBA00000707"/>
    </source>
</evidence>
<feature type="compositionally biased region" description="Polar residues" evidence="8">
    <location>
        <begin position="265"/>
        <end position="298"/>
    </location>
</feature>
<keyword evidence="11" id="KW-1185">Reference proteome</keyword>
<feature type="compositionally biased region" description="Low complexity" evidence="8">
    <location>
        <begin position="299"/>
        <end position="309"/>
    </location>
</feature>
<feature type="region of interest" description="Disordered" evidence="8">
    <location>
        <begin position="245"/>
        <end position="309"/>
    </location>
</feature>
<keyword evidence="7" id="KW-0788">Thiol protease</keyword>
<keyword evidence="5" id="KW-0833">Ubl conjugation pathway</keyword>
<feature type="compositionally biased region" description="Polar residues" evidence="8">
    <location>
        <begin position="411"/>
        <end position="426"/>
    </location>
</feature>
<feature type="compositionally biased region" description="Low complexity" evidence="8">
    <location>
        <begin position="389"/>
        <end position="406"/>
    </location>
</feature>
<dbReference type="PROSITE" id="PS50235">
    <property type="entry name" value="USP_3"/>
    <property type="match status" value="1"/>
</dbReference>
<feature type="compositionally biased region" description="Basic and acidic residues" evidence="8">
    <location>
        <begin position="1"/>
        <end position="10"/>
    </location>
</feature>
<comment type="similarity">
    <text evidence="2">Belongs to the peptidase C19 family. USP10 subfamily.</text>
</comment>
<organism evidence="10 11">
    <name type="scientific">Elysia marginata</name>
    <dbReference type="NCBI Taxonomy" id="1093978"/>
    <lineage>
        <taxon>Eukaryota</taxon>
        <taxon>Metazoa</taxon>
        <taxon>Spiralia</taxon>
        <taxon>Lophotrochozoa</taxon>
        <taxon>Mollusca</taxon>
        <taxon>Gastropoda</taxon>
        <taxon>Heterobranchia</taxon>
        <taxon>Euthyneura</taxon>
        <taxon>Panpulmonata</taxon>
        <taxon>Sacoglossa</taxon>
        <taxon>Placobranchoidea</taxon>
        <taxon>Plakobranchidae</taxon>
        <taxon>Elysia</taxon>
    </lineage>
</organism>
<accession>A0AAV4ETR3</accession>
<dbReference type="EC" id="3.4.19.12" evidence="3"/>
<dbReference type="InterPro" id="IPR018200">
    <property type="entry name" value="USP_CS"/>
</dbReference>
<proteinExistence type="inferred from homology"/>
<dbReference type="GO" id="GO:0005634">
    <property type="term" value="C:nucleus"/>
    <property type="evidence" value="ECO:0007669"/>
    <property type="project" value="TreeGrafter"/>
</dbReference>
<keyword evidence="4" id="KW-0645">Protease</keyword>
<feature type="compositionally biased region" description="Low complexity" evidence="8">
    <location>
        <begin position="427"/>
        <end position="440"/>
    </location>
</feature>
<sequence length="873" mass="94786">MTQSLEDKYPGAEQGHPLCSQLKKQHSPPSSEEAVGNSKSSSSNNNRNDAVFQANVPPPSHQPHLPSAVPSVVAYPVSVPHWAHNAPPPPPPGTSHFPISMQGGYVFPNQPPPPLVTNGDAATIAFVAAMSTVQPLYAIPGVPLQSIHTHYPGTAGFQVEPMDLSVPVVAQQPVTVHHFVQPDGIVFTASHPLHAPVTLDQSQAIPVTNAVHNTPTHIQNNFTNVQVAPPYDPHQGIVNATPGFHSDSHIVHIPPDVDPPSVSSQETNIKTVQQSETNKPLTNKNNESPKSQSNNNVTSSKPIPVSSSSSKFEFVGPMVFGPDNISSSKKPFTIGKVTAQSEVSLTVSNGVAKLNISDNAEASSSNVTGSPVSLKSTQEVSTPEIAKTVQVPLSEPSVPSVSSQPPIDKLSPTTETKFTEANQPSVTTSPTQAAPQPQTPRMWSSLFGKSKVNNSISSTSPTPVALSPPPVLSAPADEVKSVRYWQEKEKAEAKRNPVPPQKVVPVGVQSDPIAPKILDVLSSLPVVHTPLVIQPRGLVNGSNVCFMNATLQVLMGCPPFIHLFRAFKNLPPRQNSGSCTPIFDSLIEFVNSFHNGQRVKSQGSKNKKGAHMDINVGQPFSPASLLSVAQDILGLRIGIQHDAEEFLSKILMICHEELENVLKLNHSYALNNNNQEIATNNGHVDGSEVDDDVDGDDESWQKVGPKNHHVETNVGENVHSVADALQRLNLSETLHDIDGLKIQGQRRMFFDVLPPVLIMHLKLFQYSDGNGKKIQKKIDFDVDLTIPKETLSRVGKNKYMSPKSRSYKLFGVVNHHGLKMTDGHYTSDVFLPIASGWLRFDDSEVYAIHEKQVLQHSDRHMPYLLFYRRMDVS</sequence>
<dbReference type="Gene3D" id="3.90.70.10">
    <property type="entry name" value="Cysteine proteinases"/>
    <property type="match status" value="2"/>
</dbReference>
<dbReference type="Pfam" id="PF00443">
    <property type="entry name" value="UCH"/>
    <property type="match status" value="1"/>
</dbReference>
<evidence type="ECO:0000313" key="10">
    <source>
        <dbReference type="EMBL" id="GFR64159.1"/>
    </source>
</evidence>
<dbReference type="GO" id="GO:0004843">
    <property type="term" value="F:cysteine-type deubiquitinase activity"/>
    <property type="evidence" value="ECO:0007669"/>
    <property type="project" value="UniProtKB-EC"/>
</dbReference>
<dbReference type="GO" id="GO:0005829">
    <property type="term" value="C:cytosol"/>
    <property type="evidence" value="ECO:0007669"/>
    <property type="project" value="TreeGrafter"/>
</dbReference>
<evidence type="ECO:0000256" key="6">
    <source>
        <dbReference type="ARBA" id="ARBA00022801"/>
    </source>
</evidence>
<evidence type="ECO:0000256" key="3">
    <source>
        <dbReference type="ARBA" id="ARBA00012759"/>
    </source>
</evidence>
<evidence type="ECO:0000256" key="8">
    <source>
        <dbReference type="SAM" id="MobiDB-lite"/>
    </source>
</evidence>
<feature type="compositionally biased region" description="Acidic residues" evidence="8">
    <location>
        <begin position="687"/>
        <end position="698"/>
    </location>
</feature>
<dbReference type="PROSITE" id="PS00973">
    <property type="entry name" value="USP_2"/>
    <property type="match status" value="1"/>
</dbReference>
<dbReference type="Proteomes" id="UP000762676">
    <property type="component" value="Unassembled WGS sequence"/>
</dbReference>
<dbReference type="EMBL" id="BMAT01007428">
    <property type="protein sequence ID" value="GFR64159.1"/>
    <property type="molecule type" value="Genomic_DNA"/>
</dbReference>
<feature type="domain" description="USP" evidence="9">
    <location>
        <begin position="536"/>
        <end position="870"/>
    </location>
</feature>
<dbReference type="PANTHER" id="PTHR24006">
    <property type="entry name" value="UBIQUITIN CARBOXYL-TERMINAL HYDROLASE"/>
    <property type="match status" value="1"/>
</dbReference>
<gene>
    <name evidence="10" type="ORF">ElyMa_003625600</name>
</gene>
<protein>
    <recommendedName>
        <fullName evidence="3">ubiquitinyl hydrolase 1</fullName>
        <ecNumber evidence="3">3.4.19.12</ecNumber>
    </recommendedName>
</protein>
<dbReference type="GO" id="GO:0016579">
    <property type="term" value="P:protein deubiquitination"/>
    <property type="evidence" value="ECO:0007669"/>
    <property type="project" value="InterPro"/>
</dbReference>
<feature type="compositionally biased region" description="Low complexity" evidence="8">
    <location>
        <begin position="251"/>
        <end position="264"/>
    </location>
</feature>
<evidence type="ECO:0000256" key="4">
    <source>
        <dbReference type="ARBA" id="ARBA00022670"/>
    </source>
</evidence>
<dbReference type="PANTHER" id="PTHR24006:SF687">
    <property type="entry name" value="UBIQUITIN CARBOXYL-TERMINAL HYDROLASE 10"/>
    <property type="match status" value="1"/>
</dbReference>
<dbReference type="CDD" id="cd02257">
    <property type="entry name" value="Peptidase_C19"/>
    <property type="match status" value="1"/>
</dbReference>
<dbReference type="InterPro" id="IPR050164">
    <property type="entry name" value="Peptidase_C19"/>
</dbReference>
<evidence type="ECO:0000256" key="2">
    <source>
        <dbReference type="ARBA" id="ARBA00005427"/>
    </source>
</evidence>
<evidence type="ECO:0000259" key="9">
    <source>
        <dbReference type="PROSITE" id="PS50235"/>
    </source>
</evidence>
<reference evidence="10 11" key="1">
    <citation type="journal article" date="2021" name="Elife">
        <title>Chloroplast acquisition without the gene transfer in kleptoplastic sea slugs, Plakobranchus ocellatus.</title>
        <authorList>
            <person name="Maeda T."/>
            <person name="Takahashi S."/>
            <person name="Yoshida T."/>
            <person name="Shimamura S."/>
            <person name="Takaki Y."/>
            <person name="Nagai Y."/>
            <person name="Toyoda A."/>
            <person name="Suzuki Y."/>
            <person name="Arimoto A."/>
            <person name="Ishii H."/>
            <person name="Satoh N."/>
            <person name="Nishiyama T."/>
            <person name="Hasebe M."/>
            <person name="Maruyama T."/>
            <person name="Minagawa J."/>
            <person name="Obokata J."/>
            <person name="Shigenobu S."/>
        </authorList>
    </citation>
    <scope>NUCLEOTIDE SEQUENCE [LARGE SCALE GENOMIC DNA]</scope>
</reference>
<feature type="region of interest" description="Disordered" evidence="8">
    <location>
        <begin position="361"/>
        <end position="444"/>
    </location>
</feature>
<feature type="compositionally biased region" description="Polar residues" evidence="8">
    <location>
        <begin position="361"/>
        <end position="381"/>
    </location>
</feature>
<name>A0AAV4ETR3_9GAST</name>
<dbReference type="InterPro" id="IPR001394">
    <property type="entry name" value="Peptidase_C19_UCH"/>
</dbReference>
<evidence type="ECO:0000256" key="7">
    <source>
        <dbReference type="ARBA" id="ARBA00022807"/>
    </source>
</evidence>
<comment type="catalytic activity">
    <reaction evidence="1">
        <text>Thiol-dependent hydrolysis of ester, thioester, amide, peptide and isopeptide bonds formed by the C-terminal Gly of ubiquitin (a 76-residue protein attached to proteins as an intracellular targeting signal).</text>
        <dbReference type="EC" id="3.4.19.12"/>
    </reaction>
</comment>
<comment type="caution">
    <text evidence="10">The sequence shown here is derived from an EMBL/GenBank/DDBJ whole genome shotgun (WGS) entry which is preliminary data.</text>
</comment>
<dbReference type="AlphaFoldDB" id="A0AAV4ETR3"/>
<dbReference type="InterPro" id="IPR038765">
    <property type="entry name" value="Papain-like_cys_pep_sf"/>
</dbReference>